<comment type="caution">
    <text evidence="4">The sequence shown here is derived from an EMBL/GenBank/DDBJ whole genome shotgun (WGS) entry which is preliminary data.</text>
</comment>
<evidence type="ECO:0000256" key="1">
    <source>
        <dbReference type="ARBA" id="ARBA00022679"/>
    </source>
</evidence>
<accession>A0ABX1XVM9</accession>
<gene>
    <name evidence="4" type="ORF">GC098_13670</name>
</gene>
<dbReference type="Pfam" id="PF00583">
    <property type="entry name" value="Acetyltransf_1"/>
    <property type="match status" value="2"/>
</dbReference>
<dbReference type="SUPFAM" id="SSF55729">
    <property type="entry name" value="Acyl-CoA N-acyltransferases (Nat)"/>
    <property type="match status" value="2"/>
</dbReference>
<feature type="domain" description="N-acetyltransferase" evidence="3">
    <location>
        <begin position="3"/>
        <end position="149"/>
    </location>
</feature>
<dbReference type="CDD" id="cd04301">
    <property type="entry name" value="NAT_SF"/>
    <property type="match status" value="2"/>
</dbReference>
<dbReference type="RefSeq" id="WP_171643753.1">
    <property type="nucleotide sequence ID" value="NZ_WHOA01000093.1"/>
</dbReference>
<dbReference type="EMBL" id="WHOA01000093">
    <property type="protein sequence ID" value="NOU72464.1"/>
    <property type="molecule type" value="Genomic_DNA"/>
</dbReference>
<dbReference type="PANTHER" id="PTHR43877:SF1">
    <property type="entry name" value="ACETYLTRANSFERASE"/>
    <property type="match status" value="1"/>
</dbReference>
<dbReference type="InterPro" id="IPR000182">
    <property type="entry name" value="GNAT_dom"/>
</dbReference>
<protein>
    <submittedName>
        <fullName evidence="4">GNAT family N-acetyltransferase</fullName>
    </submittedName>
</protein>
<evidence type="ECO:0000259" key="3">
    <source>
        <dbReference type="PROSITE" id="PS51186"/>
    </source>
</evidence>
<feature type="domain" description="N-acetyltransferase" evidence="3">
    <location>
        <begin position="163"/>
        <end position="307"/>
    </location>
</feature>
<dbReference type="PANTHER" id="PTHR43877">
    <property type="entry name" value="AMINOALKYLPHOSPHONATE N-ACETYLTRANSFERASE-RELATED-RELATED"/>
    <property type="match status" value="1"/>
</dbReference>
<evidence type="ECO:0000256" key="2">
    <source>
        <dbReference type="ARBA" id="ARBA00023315"/>
    </source>
</evidence>
<organism evidence="4 5">
    <name type="scientific">Paenibacillus phytorum</name>
    <dbReference type="NCBI Taxonomy" id="2654977"/>
    <lineage>
        <taxon>Bacteria</taxon>
        <taxon>Bacillati</taxon>
        <taxon>Bacillota</taxon>
        <taxon>Bacilli</taxon>
        <taxon>Bacillales</taxon>
        <taxon>Paenibacillaceae</taxon>
        <taxon>Paenibacillus</taxon>
    </lineage>
</organism>
<dbReference type="Gene3D" id="3.40.630.30">
    <property type="match status" value="1"/>
</dbReference>
<keyword evidence="2" id="KW-0012">Acyltransferase</keyword>
<reference evidence="4 5" key="1">
    <citation type="submission" date="2019-10" db="EMBL/GenBank/DDBJ databases">
        <title>Description of Paenibacillus terrestris sp. nov.</title>
        <authorList>
            <person name="Carlier A."/>
            <person name="Qi S."/>
        </authorList>
    </citation>
    <scope>NUCLEOTIDE SEQUENCE [LARGE SCALE GENOMIC DNA]</scope>
    <source>
        <strain evidence="4 5">LMG 31458</strain>
    </source>
</reference>
<name>A0ABX1XVM9_9BACL</name>
<keyword evidence="1" id="KW-0808">Transferase</keyword>
<dbReference type="InterPro" id="IPR016181">
    <property type="entry name" value="Acyl_CoA_acyltransferase"/>
</dbReference>
<sequence length="307" mass="34692">MQIIVRPYEQSDKADVCKLLNQTSNVPLGEDMFEMQEARIQTYPFYKRIVFTVNNEVVGMAQLLHATGMTPQGFLSQTIIVDAAHRGRGYGQMLDEALALWIQEEQPIGLQTAVRDNNPEARAWAERRGFTLNSHQFESVLDLTSFPLETIDIGIRASEAHGITFRTFEHFSLEDDMERLYQVVKQLSGDTPDSQGALDFPFETFAAMVRRMNPRYIFIAMAGEEIAGITCLVPQGNEMYTLFTGVVKEYRGKGIAHTLKLLSIRFAHANGVKQLRTNNHSTNAPMLAVNRKLGYESQPGNWILKRS</sequence>
<dbReference type="Proteomes" id="UP000616779">
    <property type="component" value="Unassembled WGS sequence"/>
</dbReference>
<dbReference type="InterPro" id="IPR050832">
    <property type="entry name" value="Bact_Acetyltransf"/>
</dbReference>
<keyword evidence="5" id="KW-1185">Reference proteome</keyword>
<dbReference type="PROSITE" id="PS51186">
    <property type="entry name" value="GNAT"/>
    <property type="match status" value="2"/>
</dbReference>
<evidence type="ECO:0000313" key="4">
    <source>
        <dbReference type="EMBL" id="NOU72464.1"/>
    </source>
</evidence>
<proteinExistence type="predicted"/>
<evidence type="ECO:0000313" key="5">
    <source>
        <dbReference type="Proteomes" id="UP000616779"/>
    </source>
</evidence>